<comment type="caution">
    <text evidence="2">The sequence shown here is derived from an EMBL/GenBank/DDBJ whole genome shotgun (WGS) entry which is preliminary data.</text>
</comment>
<proteinExistence type="predicted"/>
<gene>
    <name evidence="2" type="ORF">FRZ00_13330</name>
</gene>
<dbReference type="Proteomes" id="UP000327000">
    <property type="component" value="Unassembled WGS sequence"/>
</dbReference>
<name>A0A5N5W9P9_STRMB</name>
<dbReference type="AlphaFoldDB" id="A0A5N5W9P9"/>
<evidence type="ECO:0000313" key="3">
    <source>
        <dbReference type="Proteomes" id="UP000327000"/>
    </source>
</evidence>
<dbReference type="OrthoDB" id="4745720at2"/>
<dbReference type="InterPro" id="IPR036388">
    <property type="entry name" value="WH-like_DNA-bd_sf"/>
</dbReference>
<sequence length="215" mass="22577">MPPEEGTHQPPHRRDRPLGPGRADERVPVPGRHQPRRLQPGCQGRVVGEHPVPGAVEAAVPGPPARAGRHGRPGALEPLVVEAVRPDQEQRPVRALPRHGVPTFHWAGHPLVADLPDGPLGLTYPAGPGLPLDPAAAEGPAEPLTAVLGRTRHDALLPLADEHTTTGLARRLGVSNATASAHAAALRGAGLVASARRGRAVLHRRTALGDLLVRR</sequence>
<reference evidence="2 3" key="1">
    <citation type="journal article" date="2019" name="Microb. Cell Fact.">
        <title>Exploring novel herbicidin analogues by transcriptional regulator overexpression and MS/MS molecular networking.</title>
        <authorList>
            <person name="Shi Y."/>
            <person name="Gu R."/>
            <person name="Li Y."/>
            <person name="Wang X."/>
            <person name="Ren W."/>
            <person name="Li X."/>
            <person name="Wang L."/>
            <person name="Xie Y."/>
            <person name="Hong B."/>
        </authorList>
    </citation>
    <scope>NUCLEOTIDE SEQUENCE [LARGE SCALE GENOMIC DNA]</scope>
    <source>
        <strain evidence="2 3">US-43</strain>
    </source>
</reference>
<evidence type="ECO:0000313" key="2">
    <source>
        <dbReference type="EMBL" id="KAB7845475.1"/>
    </source>
</evidence>
<keyword evidence="3" id="KW-1185">Reference proteome</keyword>
<dbReference type="Gene3D" id="1.10.10.10">
    <property type="entry name" value="Winged helix-like DNA-binding domain superfamily/Winged helix DNA-binding domain"/>
    <property type="match status" value="1"/>
</dbReference>
<feature type="region of interest" description="Disordered" evidence="1">
    <location>
        <begin position="1"/>
        <end position="49"/>
    </location>
</feature>
<organism evidence="2 3">
    <name type="scientific">Streptomyces mobaraensis</name>
    <name type="common">Streptoverticillium mobaraense</name>
    <dbReference type="NCBI Taxonomy" id="35621"/>
    <lineage>
        <taxon>Bacteria</taxon>
        <taxon>Bacillati</taxon>
        <taxon>Actinomycetota</taxon>
        <taxon>Actinomycetes</taxon>
        <taxon>Kitasatosporales</taxon>
        <taxon>Streptomycetaceae</taxon>
        <taxon>Streptomyces</taxon>
    </lineage>
</organism>
<dbReference type="SUPFAM" id="SSF46785">
    <property type="entry name" value="Winged helix' DNA-binding domain"/>
    <property type="match status" value="1"/>
</dbReference>
<dbReference type="EMBL" id="VOKX01000026">
    <property type="protein sequence ID" value="KAB7845475.1"/>
    <property type="molecule type" value="Genomic_DNA"/>
</dbReference>
<accession>A0A5N5W9P9</accession>
<dbReference type="InterPro" id="IPR036390">
    <property type="entry name" value="WH_DNA-bd_sf"/>
</dbReference>
<evidence type="ECO:0000256" key="1">
    <source>
        <dbReference type="SAM" id="MobiDB-lite"/>
    </source>
</evidence>
<protein>
    <submittedName>
        <fullName evidence="2">Helix-turn-helix domain-containing protein</fullName>
    </submittedName>
</protein>